<sequence>MFLGPSLEGRGAKWDAVSCPFFTFLPPPPLSCQFLRVTKQYLPHVARLCLISTFLEDGIRMWFQWSEQRDYINTTWNCGYLLASIFVFINLFGQLRGSVCCNRESEPRSWSSDHFICWFGILPSPGDWPKATELALMPKAELELTSFGDWLRVAHLAFILQMELELTSFR</sequence>
<dbReference type="Pfam" id="PF02077">
    <property type="entry name" value="SURF4"/>
    <property type="match status" value="1"/>
</dbReference>
<keyword evidence="7" id="KW-1185">Reference proteome</keyword>
<evidence type="ECO:0000256" key="4">
    <source>
        <dbReference type="ARBA" id="ARBA00022989"/>
    </source>
</evidence>
<comment type="subcellular location">
    <subcellularLocation>
        <location evidence="1">Membrane</location>
        <topology evidence="1">Multi-pass membrane protein</topology>
    </subcellularLocation>
</comment>
<evidence type="ECO:0000256" key="1">
    <source>
        <dbReference type="ARBA" id="ARBA00004141"/>
    </source>
</evidence>
<evidence type="ECO:0000256" key="2">
    <source>
        <dbReference type="ARBA" id="ARBA00006945"/>
    </source>
</evidence>
<accession>V8NDX2</accession>
<comment type="similarity">
    <text evidence="2">Belongs to the SURF4 family.</text>
</comment>
<evidence type="ECO:0000313" key="6">
    <source>
        <dbReference type="EMBL" id="ETE60280.1"/>
    </source>
</evidence>
<keyword evidence="4" id="KW-1133">Transmembrane helix</keyword>
<feature type="non-terminal residue" evidence="6">
    <location>
        <position position="1"/>
    </location>
</feature>
<dbReference type="InterPro" id="IPR002995">
    <property type="entry name" value="Surf4"/>
</dbReference>
<dbReference type="EMBL" id="AZIM01004805">
    <property type="protein sequence ID" value="ETE60280.1"/>
    <property type="molecule type" value="Genomic_DNA"/>
</dbReference>
<evidence type="ECO:0000313" key="7">
    <source>
        <dbReference type="Proteomes" id="UP000018936"/>
    </source>
</evidence>
<evidence type="ECO:0000256" key="3">
    <source>
        <dbReference type="ARBA" id="ARBA00022692"/>
    </source>
</evidence>
<reference evidence="6 7" key="1">
    <citation type="journal article" date="2013" name="Proc. Natl. Acad. Sci. U.S.A.">
        <title>The king cobra genome reveals dynamic gene evolution and adaptation in the snake venom system.</title>
        <authorList>
            <person name="Vonk F.J."/>
            <person name="Casewell N.R."/>
            <person name="Henkel C.V."/>
            <person name="Heimberg A.M."/>
            <person name="Jansen H.J."/>
            <person name="McCleary R.J."/>
            <person name="Kerkkamp H.M."/>
            <person name="Vos R.A."/>
            <person name="Guerreiro I."/>
            <person name="Calvete J.J."/>
            <person name="Wuster W."/>
            <person name="Woods A.E."/>
            <person name="Logan J.M."/>
            <person name="Harrison R.A."/>
            <person name="Castoe T.A."/>
            <person name="de Koning A.P."/>
            <person name="Pollock D.D."/>
            <person name="Yandell M."/>
            <person name="Calderon D."/>
            <person name="Renjifo C."/>
            <person name="Currier R.B."/>
            <person name="Salgado D."/>
            <person name="Pla D."/>
            <person name="Sanz L."/>
            <person name="Hyder A.S."/>
            <person name="Ribeiro J.M."/>
            <person name="Arntzen J.W."/>
            <person name="van den Thillart G.E."/>
            <person name="Boetzer M."/>
            <person name="Pirovano W."/>
            <person name="Dirks R.P."/>
            <person name="Spaink H.P."/>
            <person name="Duboule D."/>
            <person name="McGlinn E."/>
            <person name="Kini R.M."/>
            <person name="Richardson M.K."/>
        </authorList>
    </citation>
    <scope>NUCLEOTIDE SEQUENCE</scope>
    <source>
        <tissue evidence="6">Blood</tissue>
    </source>
</reference>
<evidence type="ECO:0000256" key="5">
    <source>
        <dbReference type="ARBA" id="ARBA00023136"/>
    </source>
</evidence>
<organism evidence="6 7">
    <name type="scientific">Ophiophagus hannah</name>
    <name type="common">King cobra</name>
    <name type="synonym">Naja hannah</name>
    <dbReference type="NCBI Taxonomy" id="8665"/>
    <lineage>
        <taxon>Eukaryota</taxon>
        <taxon>Metazoa</taxon>
        <taxon>Chordata</taxon>
        <taxon>Craniata</taxon>
        <taxon>Vertebrata</taxon>
        <taxon>Euteleostomi</taxon>
        <taxon>Lepidosauria</taxon>
        <taxon>Squamata</taxon>
        <taxon>Bifurcata</taxon>
        <taxon>Unidentata</taxon>
        <taxon>Episquamata</taxon>
        <taxon>Toxicofera</taxon>
        <taxon>Serpentes</taxon>
        <taxon>Colubroidea</taxon>
        <taxon>Elapidae</taxon>
        <taxon>Elapinae</taxon>
        <taxon>Ophiophagus</taxon>
    </lineage>
</organism>
<dbReference type="AlphaFoldDB" id="V8NDX2"/>
<name>V8NDX2_OPHHA</name>
<comment type="caution">
    <text evidence="6">The sequence shown here is derived from an EMBL/GenBank/DDBJ whole genome shotgun (WGS) entry which is preliminary data.</text>
</comment>
<dbReference type="GO" id="GO:0016020">
    <property type="term" value="C:membrane"/>
    <property type="evidence" value="ECO:0007669"/>
    <property type="project" value="UniProtKB-SubCell"/>
</dbReference>
<protein>
    <submittedName>
        <fullName evidence="6">Surfeit locus protein 4</fullName>
    </submittedName>
</protein>
<gene>
    <name evidence="6" type="primary">SURF4</name>
    <name evidence="6" type="ORF">L345_13979</name>
</gene>
<dbReference type="Proteomes" id="UP000018936">
    <property type="component" value="Unassembled WGS sequence"/>
</dbReference>
<dbReference type="OrthoDB" id="7859621at2759"/>
<keyword evidence="5" id="KW-0472">Membrane</keyword>
<keyword evidence="3" id="KW-0812">Transmembrane</keyword>
<proteinExistence type="inferred from homology"/>